<evidence type="ECO:0000313" key="1">
    <source>
        <dbReference type="EMBL" id="KAI4838167.1"/>
    </source>
</evidence>
<organism evidence="1 2">
    <name type="scientific">Plasmodium brasilianum</name>
    <dbReference type="NCBI Taxonomy" id="5824"/>
    <lineage>
        <taxon>Eukaryota</taxon>
        <taxon>Sar</taxon>
        <taxon>Alveolata</taxon>
        <taxon>Apicomplexa</taxon>
        <taxon>Aconoidasida</taxon>
        <taxon>Haemosporida</taxon>
        <taxon>Plasmodiidae</taxon>
        <taxon>Plasmodium</taxon>
        <taxon>Plasmodium (Plasmodium)</taxon>
    </lineage>
</organism>
<protein>
    <submittedName>
        <fullName evidence="1">Uncharacterized protein</fullName>
    </submittedName>
</protein>
<reference evidence="1" key="1">
    <citation type="submission" date="2022-06" db="EMBL/GenBank/DDBJ databases">
        <title>The First Complete Genome of the Simian Malaria Parasite Plasmodium brasilianum.</title>
        <authorList>
            <person name="Bajic M."/>
            <person name="Ravishankar S."/>
        </authorList>
    </citation>
    <scope>NUCLEOTIDE SEQUENCE</scope>
    <source>
        <strain evidence="1">Bolivian I</strain>
    </source>
</reference>
<gene>
    <name evidence="1" type="ORF">MKS88_002640</name>
</gene>
<sequence>MFQNISINKKNNNNICKTLKFIKSLQLILNLKSYLRARMAEWSKASDSRSDERKFAWSNPGHLLGRQVSWPLDY</sequence>
<accession>A0ACB9Y9Q3</accession>
<evidence type="ECO:0000313" key="2">
    <source>
        <dbReference type="Proteomes" id="UP001056978"/>
    </source>
</evidence>
<name>A0ACB9Y9Q3_PLABR</name>
<dbReference type="EMBL" id="CM043777">
    <property type="protein sequence ID" value="KAI4838167.1"/>
    <property type="molecule type" value="Genomic_DNA"/>
</dbReference>
<dbReference type="Proteomes" id="UP001056978">
    <property type="component" value="Chromosome 9"/>
</dbReference>
<keyword evidence="2" id="KW-1185">Reference proteome</keyword>
<proteinExistence type="predicted"/>
<comment type="caution">
    <text evidence="1">The sequence shown here is derived from an EMBL/GenBank/DDBJ whole genome shotgun (WGS) entry which is preliminary data.</text>
</comment>